<organism evidence="2 3">
    <name type="scientific">Dysgonomonas macrotermitis</name>
    <dbReference type="NCBI Taxonomy" id="1346286"/>
    <lineage>
        <taxon>Bacteria</taxon>
        <taxon>Pseudomonadati</taxon>
        <taxon>Bacteroidota</taxon>
        <taxon>Bacteroidia</taxon>
        <taxon>Bacteroidales</taxon>
        <taxon>Dysgonomonadaceae</taxon>
        <taxon>Dysgonomonas</taxon>
    </lineage>
</organism>
<dbReference type="STRING" id="1346286.SAMN05444362_10266"/>
<evidence type="ECO:0000313" key="3">
    <source>
        <dbReference type="Proteomes" id="UP000184480"/>
    </source>
</evidence>
<reference evidence="3" key="1">
    <citation type="submission" date="2016-11" db="EMBL/GenBank/DDBJ databases">
        <authorList>
            <person name="Varghese N."/>
            <person name="Submissions S."/>
        </authorList>
    </citation>
    <scope>NUCLEOTIDE SEQUENCE [LARGE SCALE GENOMIC DNA]</scope>
    <source>
        <strain evidence="3">DSM 27370</strain>
    </source>
</reference>
<evidence type="ECO:0000313" key="2">
    <source>
        <dbReference type="EMBL" id="SHE73612.1"/>
    </source>
</evidence>
<name>A0A1M4VY23_9BACT</name>
<protein>
    <recommendedName>
        <fullName evidence="4">DUF3826 domain-containing protein</fullName>
    </recommendedName>
</protein>
<dbReference type="OrthoDB" id="1375905at2"/>
<feature type="chain" id="PRO_5009907998" description="DUF3826 domain-containing protein" evidence="1">
    <location>
        <begin position="20"/>
        <end position="215"/>
    </location>
</feature>
<dbReference type="Pfam" id="PF12875">
    <property type="entry name" value="DUF3826"/>
    <property type="match status" value="1"/>
</dbReference>
<accession>A0A1M4VY23</accession>
<keyword evidence="1" id="KW-0732">Signal</keyword>
<keyword evidence="3" id="KW-1185">Reference proteome</keyword>
<dbReference type="Proteomes" id="UP000184480">
    <property type="component" value="Unassembled WGS sequence"/>
</dbReference>
<proteinExistence type="predicted"/>
<dbReference type="EMBL" id="FQUC01000002">
    <property type="protein sequence ID" value="SHE73612.1"/>
    <property type="molecule type" value="Genomic_DNA"/>
</dbReference>
<evidence type="ECO:0000256" key="1">
    <source>
        <dbReference type="SAM" id="SignalP"/>
    </source>
</evidence>
<feature type="signal peptide" evidence="1">
    <location>
        <begin position="1"/>
        <end position="19"/>
    </location>
</feature>
<gene>
    <name evidence="2" type="ORF">SAMN05444362_10266</name>
</gene>
<dbReference type="RefSeq" id="WP_070808545.1">
    <property type="nucleotide sequence ID" value="NZ_BBXL01000002.1"/>
</dbReference>
<evidence type="ECO:0008006" key="4">
    <source>
        <dbReference type="Google" id="ProtNLM"/>
    </source>
</evidence>
<dbReference type="InterPro" id="IPR024284">
    <property type="entry name" value="DUF3826"/>
</dbReference>
<sequence length="215" mass="24135">MKSLLSIIAGFFICMSAFSQNDAEYTKVLTGRADKIVKTLGITDSEKYNRVIETLVNQYKALGEINDGYDNNIKAAKGKIADKAKLEEASQALSNEKMTQLYNAQCAFLGNLSADLTNEQIDQVKDGMTYGVLMVTYKSYCDMVPSLKDFEKRQLYAWLVEAREHAMSASSSKDKHGWFGKYKGRINNYLSKQGYDIQKERAAWEERVKAAGGTL</sequence>
<dbReference type="AlphaFoldDB" id="A0A1M4VY23"/>